<feature type="domain" description="ABC transporter" evidence="12">
    <location>
        <begin position="406"/>
        <end position="642"/>
    </location>
</feature>
<organism evidence="14 15">
    <name type="scientific">Rhizobium changzhiense</name>
    <dbReference type="NCBI Taxonomy" id="2692317"/>
    <lineage>
        <taxon>Bacteria</taxon>
        <taxon>Pseudomonadati</taxon>
        <taxon>Pseudomonadota</taxon>
        <taxon>Alphaproteobacteria</taxon>
        <taxon>Hyphomicrobiales</taxon>
        <taxon>Rhizobiaceae</taxon>
        <taxon>Rhizobium/Agrobacterium group</taxon>
        <taxon>Rhizobium</taxon>
    </lineage>
</organism>
<comment type="similarity">
    <text evidence="2">Belongs to the ABC transporter superfamily.</text>
</comment>
<keyword evidence="6 11" id="KW-0812">Transmembrane</keyword>
<dbReference type="RefSeq" id="WP_171604973.1">
    <property type="nucleotide sequence ID" value="NZ_JABFCQ010000006.1"/>
</dbReference>
<protein>
    <submittedName>
        <fullName evidence="14">ABC transporter ATP-binding protein</fullName>
    </submittedName>
</protein>
<dbReference type="GO" id="GO:0005886">
    <property type="term" value="C:plasma membrane"/>
    <property type="evidence" value="ECO:0007669"/>
    <property type="project" value="UniProtKB-SubCell"/>
</dbReference>
<keyword evidence="4" id="KW-1003">Cell membrane</keyword>
<evidence type="ECO:0000313" key="14">
    <source>
        <dbReference type="EMBL" id="NZD65359.1"/>
    </source>
</evidence>
<dbReference type="InterPro" id="IPR036640">
    <property type="entry name" value="ABC1_TM_sf"/>
</dbReference>
<comment type="subcellular location">
    <subcellularLocation>
        <location evidence="1">Cell membrane</location>
        <topology evidence="1">Multi-pass membrane protein</topology>
    </subcellularLocation>
</comment>
<proteinExistence type="inferred from homology"/>
<dbReference type="EMBL" id="JACCPJ010000012">
    <property type="protein sequence ID" value="NZD65359.1"/>
    <property type="molecule type" value="Genomic_DNA"/>
</dbReference>
<keyword evidence="5" id="KW-0762">Sugar transport</keyword>
<dbReference type="InterPro" id="IPR039421">
    <property type="entry name" value="Type_1_exporter"/>
</dbReference>
<evidence type="ECO:0000256" key="6">
    <source>
        <dbReference type="ARBA" id="ARBA00022692"/>
    </source>
</evidence>
<feature type="transmembrane region" description="Helical" evidence="11">
    <location>
        <begin position="82"/>
        <end position="102"/>
    </location>
</feature>
<keyword evidence="9 11" id="KW-1133">Transmembrane helix</keyword>
<dbReference type="Pfam" id="PF00664">
    <property type="entry name" value="ABC_membrane"/>
    <property type="match status" value="1"/>
</dbReference>
<dbReference type="Proteomes" id="UP000532162">
    <property type="component" value="Unassembled WGS sequence"/>
</dbReference>
<evidence type="ECO:0000256" key="7">
    <source>
        <dbReference type="ARBA" id="ARBA00022741"/>
    </source>
</evidence>
<evidence type="ECO:0000256" key="3">
    <source>
        <dbReference type="ARBA" id="ARBA00022448"/>
    </source>
</evidence>
<evidence type="ECO:0000256" key="4">
    <source>
        <dbReference type="ARBA" id="ARBA00022475"/>
    </source>
</evidence>
<dbReference type="GO" id="GO:0005524">
    <property type="term" value="F:ATP binding"/>
    <property type="evidence" value="ECO:0007669"/>
    <property type="project" value="UniProtKB-KW"/>
</dbReference>
<evidence type="ECO:0000259" key="12">
    <source>
        <dbReference type="PROSITE" id="PS50893"/>
    </source>
</evidence>
<dbReference type="PROSITE" id="PS50929">
    <property type="entry name" value="ABC_TM1F"/>
    <property type="match status" value="1"/>
</dbReference>
<dbReference type="AlphaFoldDB" id="A0A7Z0UGG1"/>
<keyword evidence="8 14" id="KW-0067">ATP-binding</keyword>
<evidence type="ECO:0000256" key="8">
    <source>
        <dbReference type="ARBA" id="ARBA00022840"/>
    </source>
</evidence>
<feature type="transmembrane region" description="Helical" evidence="11">
    <location>
        <begin position="307"/>
        <end position="330"/>
    </location>
</feature>
<dbReference type="InterPro" id="IPR017871">
    <property type="entry name" value="ABC_transporter-like_CS"/>
</dbReference>
<feature type="transmembrane region" description="Helical" evidence="11">
    <location>
        <begin position="336"/>
        <end position="356"/>
    </location>
</feature>
<evidence type="ECO:0000256" key="10">
    <source>
        <dbReference type="ARBA" id="ARBA00023136"/>
    </source>
</evidence>
<reference evidence="14 15" key="1">
    <citation type="submission" date="2020-07" db="EMBL/GenBank/DDBJ databases">
        <authorList>
            <person name="Sun Q."/>
        </authorList>
    </citation>
    <scope>NUCLEOTIDE SEQUENCE [LARGE SCALE GENOMIC DNA]</scope>
    <source>
        <strain evidence="14 15">WYCCWR 11290</strain>
    </source>
</reference>
<feature type="transmembrane region" description="Helical" evidence="11">
    <location>
        <begin position="204"/>
        <end position="221"/>
    </location>
</feature>
<dbReference type="InterPro" id="IPR003439">
    <property type="entry name" value="ABC_transporter-like_ATP-bd"/>
</dbReference>
<dbReference type="GO" id="GO:0015421">
    <property type="term" value="F:ABC-type oligopeptide transporter activity"/>
    <property type="evidence" value="ECO:0007669"/>
    <property type="project" value="TreeGrafter"/>
</dbReference>
<evidence type="ECO:0000259" key="13">
    <source>
        <dbReference type="PROSITE" id="PS50929"/>
    </source>
</evidence>
<feature type="domain" description="ABC transmembrane type-1" evidence="13">
    <location>
        <begin position="83"/>
        <end position="372"/>
    </location>
</feature>
<dbReference type="InterPro" id="IPR003593">
    <property type="entry name" value="AAA+_ATPase"/>
</dbReference>
<gene>
    <name evidence="14" type="ORF">HX900_30215</name>
</gene>
<dbReference type="CDD" id="cd18542">
    <property type="entry name" value="ABC_6TM_YknU_like"/>
    <property type="match status" value="1"/>
</dbReference>
<dbReference type="InterPro" id="IPR011527">
    <property type="entry name" value="ABC1_TM_dom"/>
</dbReference>
<dbReference type="Gene3D" id="3.40.50.300">
    <property type="entry name" value="P-loop containing nucleotide triphosphate hydrolases"/>
    <property type="match status" value="1"/>
</dbReference>
<evidence type="ECO:0000256" key="2">
    <source>
        <dbReference type="ARBA" id="ARBA00005417"/>
    </source>
</evidence>
<dbReference type="PROSITE" id="PS00211">
    <property type="entry name" value="ABC_TRANSPORTER_1"/>
    <property type="match status" value="1"/>
</dbReference>
<dbReference type="PANTHER" id="PTHR43394:SF1">
    <property type="entry name" value="ATP-BINDING CASSETTE SUB-FAMILY B MEMBER 10, MITOCHONDRIAL"/>
    <property type="match status" value="1"/>
</dbReference>
<evidence type="ECO:0000256" key="11">
    <source>
        <dbReference type="SAM" id="Phobius"/>
    </source>
</evidence>
<accession>A0A7Z0UGG1</accession>
<dbReference type="SMART" id="SM00382">
    <property type="entry name" value="AAA"/>
    <property type="match status" value="1"/>
</dbReference>
<evidence type="ECO:0000313" key="15">
    <source>
        <dbReference type="Proteomes" id="UP000532162"/>
    </source>
</evidence>
<evidence type="ECO:0000256" key="9">
    <source>
        <dbReference type="ARBA" id="ARBA00022989"/>
    </source>
</evidence>
<dbReference type="Pfam" id="PF00005">
    <property type="entry name" value="ABC_tran"/>
    <property type="match status" value="1"/>
</dbReference>
<keyword evidence="10 11" id="KW-0472">Membrane</keyword>
<keyword evidence="7" id="KW-0547">Nucleotide-binding</keyword>
<dbReference type="InterPro" id="IPR027417">
    <property type="entry name" value="P-loop_NTPase"/>
</dbReference>
<evidence type="ECO:0000256" key="5">
    <source>
        <dbReference type="ARBA" id="ARBA00022597"/>
    </source>
</evidence>
<feature type="transmembrane region" description="Helical" evidence="11">
    <location>
        <begin position="122"/>
        <end position="143"/>
    </location>
</feature>
<dbReference type="SUPFAM" id="SSF90123">
    <property type="entry name" value="ABC transporter transmembrane region"/>
    <property type="match status" value="1"/>
</dbReference>
<dbReference type="GO" id="GO:0016887">
    <property type="term" value="F:ATP hydrolysis activity"/>
    <property type="evidence" value="ECO:0007669"/>
    <property type="project" value="InterPro"/>
</dbReference>
<dbReference type="FunFam" id="3.40.50.300:FF:000221">
    <property type="entry name" value="Multidrug ABC transporter ATP-binding protein"/>
    <property type="match status" value="1"/>
</dbReference>
<keyword evidence="3" id="KW-0813">Transport</keyword>
<dbReference type="PROSITE" id="PS50893">
    <property type="entry name" value="ABC_TRANSPORTER_2"/>
    <property type="match status" value="1"/>
</dbReference>
<evidence type="ECO:0000256" key="1">
    <source>
        <dbReference type="ARBA" id="ARBA00004651"/>
    </source>
</evidence>
<dbReference type="Gene3D" id="1.20.1560.10">
    <property type="entry name" value="ABC transporter type 1, transmembrane domain"/>
    <property type="match status" value="1"/>
</dbReference>
<comment type="caution">
    <text evidence="14">The sequence shown here is derived from an EMBL/GenBank/DDBJ whole genome shotgun (WGS) entry which is preliminary data.</text>
</comment>
<name>A0A7Z0UGG1_9HYPH</name>
<dbReference type="PANTHER" id="PTHR43394">
    <property type="entry name" value="ATP-DEPENDENT PERMEASE MDL1, MITOCHONDRIAL"/>
    <property type="match status" value="1"/>
</dbReference>
<sequence length="653" mass="70801">MNPQMESAKVSVLSIPSWICRLFGPASDHTSIGKNTVSSDALIRATKPSASMALATAAGWGRGLYTLVRITMMAFRHPWQSGFAIGATLVASTFQLMIPRLLGQAVDHTQMAMSGGAAGQAAQDALLTTALLLLGASVLRGLFTMVQNYYSEAVGHHIGYELRLACYEKIQRLSFSFHDTVHSGDLITVGLLDLEGVRMYFSTALVRMILLSILIGIGAYMLLSTDIVLGLLALSFVPFVGWRSSVTQLRLRATWLDLQERLSVLTRIMEENLGGIRVVRAFAAHEHEISKFEAASKSALALAHQRVGIRVTNTSAMTFSFFAAMGLVLWVGGGKVMSGEITVGTLASFLTFMTILQMPVRQLGLMVNAFARASTCGSRLFALLDLDIAIKDAPDAKQLAVTDGVLRFENVSFAYPGSEKRTVLDDVSFEARRGQTIGIVGPPGSGKSTIAHLIPRFYDVSGGKITIDGQDIRKATLQSLRRAVAVVQQDSFLFTTTIENNIAYGDPWAKEGRIERASESAQLHNYVLGLPIGYGTVVGERGVSLSGGQRQRLSIARALMLKPAVMVFDDSTAAIDAATEQRIRGAMRRYAADRVTIIVAHRLSSLMHADQILFVEDGRIVERGTHEALLSLGGRYKALYDLQVRPGDEVLSA</sequence>
<dbReference type="SUPFAM" id="SSF52540">
    <property type="entry name" value="P-loop containing nucleoside triphosphate hydrolases"/>
    <property type="match status" value="1"/>
</dbReference>